<proteinExistence type="predicted"/>
<dbReference type="EMBL" id="BFAA01018310">
    <property type="protein sequence ID" value="GCB78229.1"/>
    <property type="molecule type" value="Genomic_DNA"/>
</dbReference>
<feature type="transmembrane region" description="Helical" evidence="1">
    <location>
        <begin position="7"/>
        <end position="25"/>
    </location>
</feature>
<protein>
    <recommendedName>
        <fullName evidence="4">Solute carrier organic anion transporter family member</fullName>
    </recommendedName>
</protein>
<organism evidence="2 3">
    <name type="scientific">Scyliorhinus torazame</name>
    <name type="common">Cloudy catshark</name>
    <name type="synonym">Catulus torazame</name>
    <dbReference type="NCBI Taxonomy" id="75743"/>
    <lineage>
        <taxon>Eukaryota</taxon>
        <taxon>Metazoa</taxon>
        <taxon>Chordata</taxon>
        <taxon>Craniata</taxon>
        <taxon>Vertebrata</taxon>
        <taxon>Chondrichthyes</taxon>
        <taxon>Elasmobranchii</taxon>
        <taxon>Galeomorphii</taxon>
        <taxon>Galeoidea</taxon>
        <taxon>Carcharhiniformes</taxon>
        <taxon>Scyliorhinidae</taxon>
        <taxon>Scyliorhinus</taxon>
    </lineage>
</organism>
<dbReference type="GO" id="GO:0016323">
    <property type="term" value="C:basolateral plasma membrane"/>
    <property type="evidence" value="ECO:0007669"/>
    <property type="project" value="TreeGrafter"/>
</dbReference>
<dbReference type="GO" id="GO:0043252">
    <property type="term" value="P:sodium-independent organic anion transport"/>
    <property type="evidence" value="ECO:0007669"/>
    <property type="project" value="TreeGrafter"/>
</dbReference>
<gene>
    <name evidence="2" type="ORF">scyTo_0021179</name>
</gene>
<keyword evidence="1" id="KW-1133">Transmembrane helix</keyword>
<dbReference type="OMA" id="CWILAWS"/>
<keyword evidence="1" id="KW-0472">Membrane</keyword>
<dbReference type="Proteomes" id="UP000288216">
    <property type="component" value="Unassembled WGS sequence"/>
</dbReference>
<feature type="non-terminal residue" evidence="2">
    <location>
        <position position="111"/>
    </location>
</feature>
<keyword evidence="3" id="KW-1185">Reference proteome</keyword>
<feature type="transmembrane region" description="Helical" evidence="1">
    <location>
        <begin position="45"/>
        <end position="67"/>
    </location>
</feature>
<evidence type="ECO:0008006" key="4">
    <source>
        <dbReference type="Google" id="ProtNLM"/>
    </source>
</evidence>
<evidence type="ECO:0000256" key="1">
    <source>
        <dbReference type="SAM" id="Phobius"/>
    </source>
</evidence>
<feature type="non-terminal residue" evidence="2">
    <location>
        <position position="1"/>
    </location>
</feature>
<dbReference type="AlphaFoldDB" id="A0A401PYJ6"/>
<dbReference type="OrthoDB" id="9950538at2759"/>
<evidence type="ECO:0000313" key="3">
    <source>
        <dbReference type="Proteomes" id="UP000288216"/>
    </source>
</evidence>
<dbReference type="GO" id="GO:0015347">
    <property type="term" value="F:sodium-independent organic anion transmembrane transporter activity"/>
    <property type="evidence" value="ECO:0007669"/>
    <property type="project" value="TreeGrafter"/>
</dbReference>
<dbReference type="Pfam" id="PF03137">
    <property type="entry name" value="OATP"/>
    <property type="match status" value="1"/>
</dbReference>
<sequence>IGSGMSVLGPAFGYVIGGQLLDIYIDINAVSNVPLQPNDPRWLGAWWIGFLLCWILAWSLVIPLSCFPKHLPGTEEIHRQKISQAHSYKSASVITRHHYGESFKDFLSVLL</sequence>
<dbReference type="STRING" id="75743.A0A401PYJ6"/>
<dbReference type="InterPro" id="IPR004156">
    <property type="entry name" value="OATP"/>
</dbReference>
<dbReference type="PANTHER" id="PTHR11388:SF160">
    <property type="entry name" value="SOLUTE CARRIER ORGANIC ANION TRANSPORTER FAMILY MEMBER"/>
    <property type="match status" value="1"/>
</dbReference>
<reference evidence="2 3" key="1">
    <citation type="journal article" date="2018" name="Nat. Ecol. Evol.">
        <title>Shark genomes provide insights into elasmobranch evolution and the origin of vertebrates.</title>
        <authorList>
            <person name="Hara Y"/>
            <person name="Yamaguchi K"/>
            <person name="Onimaru K"/>
            <person name="Kadota M"/>
            <person name="Koyanagi M"/>
            <person name="Keeley SD"/>
            <person name="Tatsumi K"/>
            <person name="Tanaka K"/>
            <person name="Motone F"/>
            <person name="Kageyama Y"/>
            <person name="Nozu R"/>
            <person name="Adachi N"/>
            <person name="Nishimura O"/>
            <person name="Nakagawa R"/>
            <person name="Tanegashima C"/>
            <person name="Kiyatake I"/>
            <person name="Matsumoto R"/>
            <person name="Murakumo K"/>
            <person name="Nishida K"/>
            <person name="Terakita A"/>
            <person name="Kuratani S"/>
            <person name="Sato K"/>
            <person name="Hyodo S Kuraku.S."/>
        </authorList>
    </citation>
    <scope>NUCLEOTIDE SEQUENCE [LARGE SCALE GENOMIC DNA]</scope>
</reference>
<comment type="caution">
    <text evidence="2">The sequence shown here is derived from an EMBL/GenBank/DDBJ whole genome shotgun (WGS) entry which is preliminary data.</text>
</comment>
<evidence type="ECO:0000313" key="2">
    <source>
        <dbReference type="EMBL" id="GCB78229.1"/>
    </source>
</evidence>
<accession>A0A401PYJ6</accession>
<name>A0A401PYJ6_SCYTO</name>
<dbReference type="PANTHER" id="PTHR11388">
    <property type="entry name" value="ORGANIC ANION TRANSPORTER"/>
    <property type="match status" value="1"/>
</dbReference>
<keyword evidence="1" id="KW-0812">Transmembrane</keyword>